<feature type="transmembrane region" description="Helical" evidence="1">
    <location>
        <begin position="103"/>
        <end position="126"/>
    </location>
</feature>
<feature type="transmembrane region" description="Helical" evidence="1">
    <location>
        <begin position="166"/>
        <end position="184"/>
    </location>
</feature>
<evidence type="ECO:0008006" key="4">
    <source>
        <dbReference type="Google" id="ProtNLM"/>
    </source>
</evidence>
<comment type="caution">
    <text evidence="2">The sequence shown here is derived from an EMBL/GenBank/DDBJ whole genome shotgun (WGS) entry which is preliminary data.</text>
</comment>
<proteinExistence type="predicted"/>
<accession>A0ABQ2NUE6</accession>
<sequence length="726" mass="84478">MKQLKNNFQYEWLLLIRNKFLAIPIVINIIAWVYVLYEKSLLGSGTTVENQFYTYFIWILLLNLFLIGIIAVYIVNRDRDSKFEQLAMTYQVKNWQWLTGKWLIAQVYGQILTVLTVMIQIIWFFTAPMTAAEVLKQSIYTFAQMGGAFLIIVSFGFLCAVLIPNIFSYLAIPALIIVSVFLPFDYTGMALEFDNPRLHLLTPFDFMFVGKPYEGIWGIERVFQSTLIHQMAVIVIAILVFAFILFIFKRNRRSKGEKQLLLALLSITTAMAIVISFIRFTDYNQGFKQYVETGNFYIDTLLSDYKRGTEEEYYEDINKYYDEMQDDEHYDFSIEISDLDILLKEDHQLEATNQLTIKNNGEEAADEVLLTLNHQLNITACHSERELSCSADGDFITLTLAQPIQPNEEFEMKLTYGGEILQYFDEGSGESAFIDKRRVFLPKSAGWYPLIGKRTLFQVLEDEQLYVKFQIRNTRLVEDFPTQYNVSLQSEGVEVPLLMSIPKTENGKFTGTTKHGLELIGGNMVEQEVAGIRVISHPQLQESMSSIVNKYHQAWAGLKEWFDLDLMPKTIAVLPNNQYYNQVQNMTEDFYLLNEDTVYGEGIEEYIVNDLYLQVLRSGIPHPETFSDGGSSEEADFYDRIIFDELFNWSIYYQMEKESFTKYNTDQDWGTKYDQKIERIKEMEKQGDEYLLAFTRYLYDASNKLGNSKEFNIERLADAFEKEMKE</sequence>
<keyword evidence="1" id="KW-0472">Membrane</keyword>
<evidence type="ECO:0000313" key="3">
    <source>
        <dbReference type="Proteomes" id="UP000641206"/>
    </source>
</evidence>
<keyword evidence="1" id="KW-1133">Transmembrane helix</keyword>
<reference evidence="3" key="1">
    <citation type="journal article" date="2019" name="Int. J. Syst. Evol. Microbiol.">
        <title>The Global Catalogue of Microorganisms (GCM) 10K type strain sequencing project: providing services to taxonomists for standard genome sequencing and annotation.</title>
        <authorList>
            <consortium name="The Broad Institute Genomics Platform"/>
            <consortium name="The Broad Institute Genome Sequencing Center for Infectious Disease"/>
            <person name="Wu L."/>
            <person name="Ma J."/>
        </authorList>
    </citation>
    <scope>NUCLEOTIDE SEQUENCE [LARGE SCALE GENOMIC DNA]</scope>
    <source>
        <strain evidence="3">CGMCC 1.7693</strain>
    </source>
</reference>
<dbReference type="RefSeq" id="WP_188734311.1">
    <property type="nucleotide sequence ID" value="NZ_BMLW01000005.1"/>
</dbReference>
<evidence type="ECO:0000313" key="2">
    <source>
        <dbReference type="EMBL" id="GGP10775.1"/>
    </source>
</evidence>
<gene>
    <name evidence="2" type="ORF">GCM10011346_20240</name>
</gene>
<organism evidence="2 3">
    <name type="scientific">Oceanobacillus neutriphilus</name>
    <dbReference type="NCBI Taxonomy" id="531815"/>
    <lineage>
        <taxon>Bacteria</taxon>
        <taxon>Bacillati</taxon>
        <taxon>Bacillota</taxon>
        <taxon>Bacilli</taxon>
        <taxon>Bacillales</taxon>
        <taxon>Bacillaceae</taxon>
        <taxon>Oceanobacillus</taxon>
    </lineage>
</organism>
<dbReference type="Proteomes" id="UP000641206">
    <property type="component" value="Unassembled WGS sequence"/>
</dbReference>
<keyword evidence="1" id="KW-0812">Transmembrane</keyword>
<name>A0ABQ2NUE6_9BACI</name>
<feature type="transmembrane region" description="Helical" evidence="1">
    <location>
        <begin position="55"/>
        <end position="75"/>
    </location>
</feature>
<feature type="transmembrane region" description="Helical" evidence="1">
    <location>
        <begin position="138"/>
        <end position="159"/>
    </location>
</feature>
<feature type="transmembrane region" description="Helical" evidence="1">
    <location>
        <begin position="12"/>
        <end position="35"/>
    </location>
</feature>
<feature type="transmembrane region" description="Helical" evidence="1">
    <location>
        <begin position="227"/>
        <end position="248"/>
    </location>
</feature>
<dbReference type="EMBL" id="BMLW01000005">
    <property type="protein sequence ID" value="GGP10775.1"/>
    <property type="molecule type" value="Genomic_DNA"/>
</dbReference>
<evidence type="ECO:0000256" key="1">
    <source>
        <dbReference type="SAM" id="Phobius"/>
    </source>
</evidence>
<protein>
    <recommendedName>
        <fullName evidence="4">ABC transporter permease</fullName>
    </recommendedName>
</protein>
<keyword evidence="3" id="KW-1185">Reference proteome</keyword>
<feature type="transmembrane region" description="Helical" evidence="1">
    <location>
        <begin position="260"/>
        <end position="280"/>
    </location>
</feature>